<reference evidence="1 2" key="1">
    <citation type="journal article" date="2023" name="Mol. Ecol. Resour.">
        <title>Chromosome-level genome assembly of a triploid poplar Populus alba 'Berolinensis'.</title>
        <authorList>
            <person name="Chen S."/>
            <person name="Yu Y."/>
            <person name="Wang X."/>
            <person name="Wang S."/>
            <person name="Zhang T."/>
            <person name="Zhou Y."/>
            <person name="He R."/>
            <person name="Meng N."/>
            <person name="Wang Y."/>
            <person name="Liu W."/>
            <person name="Liu Z."/>
            <person name="Liu J."/>
            <person name="Guo Q."/>
            <person name="Huang H."/>
            <person name="Sederoff R.R."/>
            <person name="Wang G."/>
            <person name="Qu G."/>
            <person name="Chen S."/>
        </authorList>
    </citation>
    <scope>NUCLEOTIDE SEQUENCE [LARGE SCALE GENOMIC DNA]</scope>
    <source>
        <strain evidence="1">SC-2020</strain>
    </source>
</reference>
<accession>A0AAD6RT71</accession>
<dbReference type="AlphaFoldDB" id="A0AAD6RT71"/>
<organism evidence="1 2">
    <name type="scientific">Populus alba x Populus x berolinensis</name>
    <dbReference type="NCBI Taxonomy" id="444605"/>
    <lineage>
        <taxon>Eukaryota</taxon>
        <taxon>Viridiplantae</taxon>
        <taxon>Streptophyta</taxon>
        <taxon>Embryophyta</taxon>
        <taxon>Tracheophyta</taxon>
        <taxon>Spermatophyta</taxon>
        <taxon>Magnoliopsida</taxon>
        <taxon>eudicotyledons</taxon>
        <taxon>Gunneridae</taxon>
        <taxon>Pentapetalae</taxon>
        <taxon>rosids</taxon>
        <taxon>fabids</taxon>
        <taxon>Malpighiales</taxon>
        <taxon>Salicaceae</taxon>
        <taxon>Saliceae</taxon>
        <taxon>Populus</taxon>
    </lineage>
</organism>
<comment type="caution">
    <text evidence="1">The sequence shown here is derived from an EMBL/GenBank/DDBJ whole genome shotgun (WGS) entry which is preliminary data.</text>
</comment>
<dbReference type="EMBL" id="JAQIZT010000001">
    <property type="protein sequence ID" value="KAJ7014698.1"/>
    <property type="molecule type" value="Genomic_DNA"/>
</dbReference>
<proteinExistence type="predicted"/>
<evidence type="ECO:0000313" key="2">
    <source>
        <dbReference type="Proteomes" id="UP001164929"/>
    </source>
</evidence>
<name>A0AAD6RT71_9ROSI</name>
<sequence>MAFQLTTARAYFIVARNIAGMFLETRTTVEYVATSANLESLAAMEDVQISFPTLIIVESAPRSVLRGLDASMEHVVEYTKSSVCATNKESLYGGDSLLFEIVYPYVCSYHNSKFKPEGTLMFDNC</sequence>
<keyword evidence="2" id="KW-1185">Reference proteome</keyword>
<gene>
    <name evidence="1" type="ORF">NC653_004105</name>
</gene>
<protein>
    <submittedName>
        <fullName evidence="1">Uncharacterized protein</fullName>
    </submittedName>
</protein>
<dbReference type="Proteomes" id="UP001164929">
    <property type="component" value="Chromosome 1"/>
</dbReference>
<evidence type="ECO:0000313" key="1">
    <source>
        <dbReference type="EMBL" id="KAJ7014698.1"/>
    </source>
</evidence>